<dbReference type="PROSITE" id="PS51708">
    <property type="entry name" value="CHAD"/>
    <property type="match status" value="1"/>
</dbReference>
<evidence type="ECO:0000259" key="1">
    <source>
        <dbReference type="PROSITE" id="PS51708"/>
    </source>
</evidence>
<proteinExistence type="predicted"/>
<accession>A0A6N0HWR9</accession>
<dbReference type="RefSeq" id="WP_078484637.1">
    <property type="nucleotide sequence ID" value="NZ_CP054491.1"/>
</dbReference>
<feature type="domain" description="CHAD" evidence="1">
    <location>
        <begin position="236"/>
        <end position="525"/>
    </location>
</feature>
<reference evidence="2 3" key="1">
    <citation type="submission" date="2020-05" db="EMBL/GenBank/DDBJ databases">
        <title>Horizontal transmission and recombination maintain forever young bacterial symbiont genomes.</title>
        <authorList>
            <person name="Russell S.L."/>
            <person name="Pepper-Tunick E."/>
            <person name="Svedberg J."/>
            <person name="Byrne A."/>
            <person name="Ruelas Castillo J."/>
            <person name="Vollmers C."/>
            <person name="Beinart R.A."/>
            <person name="Corbett-Detig R."/>
        </authorList>
    </citation>
    <scope>NUCLEOTIDE SEQUENCE [LARGE SCALE GENOMIC DNA]</scope>
    <source>
        <strain evidence="2">Santa_Monica_outfall</strain>
    </source>
</reference>
<dbReference type="PANTHER" id="PTHR39339">
    <property type="entry name" value="SLR1444 PROTEIN"/>
    <property type="match status" value="1"/>
</dbReference>
<dbReference type="EMBL" id="CP054491">
    <property type="protein sequence ID" value="QKQ26828.1"/>
    <property type="molecule type" value="Genomic_DNA"/>
</dbReference>
<dbReference type="Proteomes" id="UP000509658">
    <property type="component" value="Chromosome"/>
</dbReference>
<evidence type="ECO:0000313" key="2">
    <source>
        <dbReference type="EMBL" id="QKQ26828.1"/>
    </source>
</evidence>
<dbReference type="Gene3D" id="1.40.20.10">
    <property type="entry name" value="CHAD domain"/>
    <property type="match status" value="1"/>
</dbReference>
<name>A0A6N0HWR9_9GAMM</name>
<dbReference type="KEGG" id="rev:HUE57_11445"/>
<dbReference type="Pfam" id="PF05235">
    <property type="entry name" value="CHAD"/>
    <property type="match status" value="1"/>
</dbReference>
<gene>
    <name evidence="2" type="ORF">HUE57_11445</name>
</gene>
<dbReference type="PANTHER" id="PTHR39339:SF1">
    <property type="entry name" value="CHAD DOMAIN-CONTAINING PROTEIN"/>
    <property type="match status" value="1"/>
</dbReference>
<dbReference type="SMART" id="SM00880">
    <property type="entry name" value="CHAD"/>
    <property type="match status" value="1"/>
</dbReference>
<dbReference type="InterPro" id="IPR038186">
    <property type="entry name" value="CHAD_dom_sf"/>
</dbReference>
<organism evidence="2 3">
    <name type="scientific">Candidatus Reidiella endopervernicosa</name>
    <dbReference type="NCBI Taxonomy" id="2738883"/>
    <lineage>
        <taxon>Bacteria</taxon>
        <taxon>Pseudomonadati</taxon>
        <taxon>Pseudomonadota</taxon>
        <taxon>Gammaproteobacteria</taxon>
        <taxon>Candidatus Reidiella</taxon>
    </lineage>
</organism>
<dbReference type="InterPro" id="IPR007899">
    <property type="entry name" value="CHAD_dom"/>
</dbReference>
<dbReference type="AlphaFoldDB" id="A0A6N0HWR9"/>
<protein>
    <submittedName>
        <fullName evidence="2">CHAD domain-containing protein</fullName>
    </submittedName>
</protein>
<keyword evidence="3" id="KW-1185">Reference proteome</keyword>
<evidence type="ECO:0000313" key="3">
    <source>
        <dbReference type="Proteomes" id="UP000509658"/>
    </source>
</evidence>
<sequence length="544" mass="63639">MSQLLTLNQKPTRLSLNYSGTEKRMTLYPLPVKESTTRWRTRLLELLPLQAEQRTRSEIHFYDTFDWRLYRANQSLQWLEGENDARLILCERQRGAPRSSIPQSTPPPRFANELEASALQRELTSRQGLRAFLPLVTVERYCHPFKQIDKEGKTRLRVTLEEQRICLGNTSKRLTLQLVVTPLRGYERAAKQCVKVLEQQLKLTAGDNRTLQLALAAVGTEPNHQSSRLNFELDPSMRSDTAYRTVLLNLLETMIRNEPGTIENLDSEFLHDFRVAIRRSRSLLGQAKHILPPHSLARFKQEFSWLGSITSPTRDLDVYLLMFDSYRQRLPKRLRADLEPLHTFLQRHHQSEQSTLAIHLSSARYRNFKQQWLRFLNSAPAKRPVAKQALKPISLSAHQHTWKIYQRVMREGAAITPQSPADDLHELRKSCKKLRYLMEFFQSIYSAKAIKHQIKELKRLQDNLGDFQDLEVQIHTLQRFGLEMPEELQVEQRHLDAIDRLLSILEGEMHAVRTRFEHCFRRFADQKNQQRFSQLFHSDGPAAQ</sequence>